<keyword evidence="5" id="KW-1185">Reference proteome</keyword>
<feature type="region of interest" description="Disordered" evidence="3">
    <location>
        <begin position="150"/>
        <end position="172"/>
    </location>
</feature>
<dbReference type="EMBL" id="CALTRL010000101">
    <property type="protein sequence ID" value="CAH7666356.1"/>
    <property type="molecule type" value="Genomic_DNA"/>
</dbReference>
<dbReference type="HAMAP" id="MF_01384">
    <property type="entry name" value="UreD"/>
    <property type="match status" value="1"/>
</dbReference>
<sequence>MVLFSSSFGFAGSNPINPGQGLLKITKVSGRSERRDNEAKTTTTTDGDDDDTNTRYPEVQKSDLIRGRHQISFPKVRFSYPLKLITSRSFYNLSMDREIGLVYILNYGGGLVQGDRITIDLEVDEGCDLLCLSQGSTKVFKSNNNKKRSESINRLSRIDPENGDGSKNLDSMTIRSKAEIGQSSRLIPSKRLRDEEDSGESCVQKVSATIEKNSCLLMLPSYVTCFRDSSFLQSQTFRLKDQTSGLVYLDWFTSGRFHYRKEKVDESEADEMDKLVESWSFDRFRSFVEVYLSERRLLRDNIDLNNRHDRVNHGLVQVYGNLILIVPENHRALNRTFDYLEKLYRSNSNETFKNNHQNRNRSSPDQTLWSFDRIELKDKQFENLRGLDGINLKKLPRCAMVRICSESTILIQQWFRKNLIGLEEIIGVEFYRNCFG</sequence>
<protein>
    <submittedName>
        <fullName evidence="4">UreD urease accessory protein-domain-containing protein</fullName>
    </submittedName>
</protein>
<feature type="compositionally biased region" description="Basic and acidic residues" evidence="3">
    <location>
        <begin position="30"/>
        <end position="39"/>
    </location>
</feature>
<evidence type="ECO:0000256" key="2">
    <source>
        <dbReference type="ARBA" id="ARBA00023186"/>
    </source>
</evidence>
<dbReference type="GO" id="GO:0016151">
    <property type="term" value="F:nickel cation binding"/>
    <property type="evidence" value="ECO:0007669"/>
    <property type="project" value="InterPro"/>
</dbReference>
<evidence type="ECO:0000256" key="1">
    <source>
        <dbReference type="ARBA" id="ARBA00007177"/>
    </source>
</evidence>
<dbReference type="Proteomes" id="UP001153365">
    <property type="component" value="Unassembled WGS sequence"/>
</dbReference>
<evidence type="ECO:0000313" key="5">
    <source>
        <dbReference type="Proteomes" id="UP001153365"/>
    </source>
</evidence>
<evidence type="ECO:0000256" key="3">
    <source>
        <dbReference type="SAM" id="MobiDB-lite"/>
    </source>
</evidence>
<name>A0AAV0AFU2_PHAPC</name>
<evidence type="ECO:0000313" key="4">
    <source>
        <dbReference type="EMBL" id="CAH7666356.1"/>
    </source>
</evidence>
<feature type="compositionally biased region" description="Basic and acidic residues" evidence="3">
    <location>
        <begin position="150"/>
        <end position="160"/>
    </location>
</feature>
<comment type="caution">
    <text evidence="4">The sequence shown here is derived from an EMBL/GenBank/DDBJ whole genome shotgun (WGS) entry which is preliminary data.</text>
</comment>
<feature type="region of interest" description="Disordered" evidence="3">
    <location>
        <begin position="27"/>
        <end position="56"/>
    </location>
</feature>
<dbReference type="InterPro" id="IPR002669">
    <property type="entry name" value="UreD"/>
</dbReference>
<organism evidence="4 5">
    <name type="scientific">Phakopsora pachyrhizi</name>
    <name type="common">Asian soybean rust disease fungus</name>
    <dbReference type="NCBI Taxonomy" id="170000"/>
    <lineage>
        <taxon>Eukaryota</taxon>
        <taxon>Fungi</taxon>
        <taxon>Dikarya</taxon>
        <taxon>Basidiomycota</taxon>
        <taxon>Pucciniomycotina</taxon>
        <taxon>Pucciniomycetes</taxon>
        <taxon>Pucciniales</taxon>
        <taxon>Phakopsoraceae</taxon>
        <taxon>Phakopsora</taxon>
    </lineage>
</organism>
<dbReference type="Pfam" id="PF01774">
    <property type="entry name" value="UreD"/>
    <property type="match status" value="1"/>
</dbReference>
<dbReference type="AlphaFoldDB" id="A0AAV0AFU2"/>
<gene>
    <name evidence="4" type="ORF">PPACK8108_LOCUS706</name>
</gene>
<dbReference type="PANTHER" id="PTHR33643">
    <property type="entry name" value="UREASE ACCESSORY PROTEIN D"/>
    <property type="match status" value="1"/>
</dbReference>
<reference evidence="4" key="1">
    <citation type="submission" date="2022-06" db="EMBL/GenBank/DDBJ databases">
        <authorList>
            <consortium name="SYNGENTA / RWTH Aachen University"/>
        </authorList>
    </citation>
    <scope>NUCLEOTIDE SEQUENCE</scope>
</reference>
<accession>A0AAV0AFU2</accession>
<proteinExistence type="inferred from homology"/>
<keyword evidence="2" id="KW-0143">Chaperone</keyword>
<dbReference type="PANTHER" id="PTHR33643:SF1">
    <property type="entry name" value="UREASE ACCESSORY PROTEIN D"/>
    <property type="match status" value="1"/>
</dbReference>
<comment type="similarity">
    <text evidence="1">Belongs to the UreD family.</text>
</comment>